<evidence type="ECO:0000256" key="1">
    <source>
        <dbReference type="ARBA" id="ARBA00001946"/>
    </source>
</evidence>
<protein>
    <submittedName>
        <fullName evidence="5">HAD-IA family hydrolase</fullName>
    </submittedName>
</protein>
<dbReference type="NCBIfam" id="TIGR01509">
    <property type="entry name" value="HAD-SF-IA-v3"/>
    <property type="match status" value="1"/>
</dbReference>
<dbReference type="InterPro" id="IPR023198">
    <property type="entry name" value="PGP-like_dom2"/>
</dbReference>
<keyword evidence="6" id="KW-1185">Reference proteome</keyword>
<dbReference type="InterPro" id="IPR006439">
    <property type="entry name" value="HAD-SF_hydro_IA"/>
</dbReference>
<keyword evidence="4" id="KW-0460">Magnesium</keyword>
<dbReference type="Gene3D" id="3.40.50.1000">
    <property type="entry name" value="HAD superfamily/HAD-like"/>
    <property type="match status" value="1"/>
</dbReference>
<evidence type="ECO:0000256" key="3">
    <source>
        <dbReference type="ARBA" id="ARBA00022723"/>
    </source>
</evidence>
<dbReference type="EMBL" id="JAAOCA010000012">
    <property type="protein sequence ID" value="MBD1599260.1"/>
    <property type="molecule type" value="Genomic_DNA"/>
</dbReference>
<dbReference type="PANTHER" id="PTHR46193">
    <property type="entry name" value="6-PHOSPHOGLUCONATE PHOSPHATASE"/>
    <property type="match status" value="1"/>
</dbReference>
<keyword evidence="5" id="KW-0378">Hydrolase</keyword>
<proteinExistence type="inferred from homology"/>
<keyword evidence="3" id="KW-0479">Metal-binding</keyword>
<evidence type="ECO:0000313" key="6">
    <source>
        <dbReference type="Proteomes" id="UP000805841"/>
    </source>
</evidence>
<reference evidence="5 6" key="1">
    <citation type="journal article" date="2020" name="Insects">
        <title>Bacteria Belonging to Pseudomonas typographi sp. nov. from the Bark Beetle Ips typographus Have Genomic Potential to Aid in the Host Ecology.</title>
        <authorList>
            <person name="Peral-Aranega E."/>
            <person name="Saati-Santamaria Z."/>
            <person name="Kolarik M."/>
            <person name="Rivas R."/>
            <person name="Garcia-Fraile P."/>
        </authorList>
    </citation>
    <scope>NUCLEOTIDE SEQUENCE [LARGE SCALE GENOMIC DNA]</scope>
    <source>
        <strain evidence="5 6">CA3A</strain>
    </source>
</reference>
<gene>
    <name evidence="5" type="ORF">HAQ05_11170</name>
</gene>
<dbReference type="InterPro" id="IPR051600">
    <property type="entry name" value="Beta-PGM-like"/>
</dbReference>
<evidence type="ECO:0000256" key="2">
    <source>
        <dbReference type="ARBA" id="ARBA00006171"/>
    </source>
</evidence>
<dbReference type="SFLD" id="SFLDS00003">
    <property type="entry name" value="Haloacid_Dehalogenase"/>
    <property type="match status" value="1"/>
</dbReference>
<dbReference type="InterPro" id="IPR036412">
    <property type="entry name" value="HAD-like_sf"/>
</dbReference>
<dbReference type="SUPFAM" id="SSF56784">
    <property type="entry name" value="HAD-like"/>
    <property type="match status" value="1"/>
</dbReference>
<dbReference type="Pfam" id="PF00702">
    <property type="entry name" value="Hydrolase"/>
    <property type="match status" value="1"/>
</dbReference>
<name>A0ABR7Z1B3_9PSED</name>
<dbReference type="RefSeq" id="WP_190420404.1">
    <property type="nucleotide sequence ID" value="NZ_JAAOCA010000012.1"/>
</dbReference>
<sequence length="218" mass="23405">MAIKGVIFDSDGTLVDSEPVAARLLQRLLAERGIELDHRDVLQRFRGVQFAVFVGQLCEQYAQLDAEPFMHEFRARSLDAFRAGLEPMPGAVPFVQSLALDKCVASNGPVDKIHTCLGQVGLLESFAGRIVSAYEVQAWKPAPGLIVEAARVMGLPPAECVLVDDSHAGVEAGLAAGSQVIGYGTEDFSPYLGRANFHRAEDYPRVAQVVAKLAAAAN</sequence>
<evidence type="ECO:0000256" key="4">
    <source>
        <dbReference type="ARBA" id="ARBA00022842"/>
    </source>
</evidence>
<organism evidence="5 6">
    <name type="scientific">Pseudomonas typographi</name>
    <dbReference type="NCBI Taxonomy" id="2715964"/>
    <lineage>
        <taxon>Bacteria</taxon>
        <taxon>Pseudomonadati</taxon>
        <taxon>Pseudomonadota</taxon>
        <taxon>Gammaproteobacteria</taxon>
        <taxon>Pseudomonadales</taxon>
        <taxon>Pseudomonadaceae</taxon>
        <taxon>Pseudomonas</taxon>
    </lineage>
</organism>
<dbReference type="Proteomes" id="UP000805841">
    <property type="component" value="Unassembled WGS sequence"/>
</dbReference>
<comment type="similarity">
    <text evidence="2">Belongs to the HAD-like hydrolase superfamily. CbbY/CbbZ/Gph/YieH family.</text>
</comment>
<dbReference type="PRINTS" id="PR00413">
    <property type="entry name" value="HADHALOGNASE"/>
</dbReference>
<accession>A0ABR7Z1B3</accession>
<dbReference type="InterPro" id="IPR023214">
    <property type="entry name" value="HAD_sf"/>
</dbReference>
<evidence type="ECO:0000313" key="5">
    <source>
        <dbReference type="EMBL" id="MBD1599260.1"/>
    </source>
</evidence>
<comment type="cofactor">
    <cofactor evidence="1">
        <name>Mg(2+)</name>
        <dbReference type="ChEBI" id="CHEBI:18420"/>
    </cofactor>
</comment>
<dbReference type="PANTHER" id="PTHR46193:SF10">
    <property type="entry name" value="6-PHOSPHOGLUCONATE PHOSPHATASE"/>
    <property type="match status" value="1"/>
</dbReference>
<comment type="caution">
    <text evidence="5">The sequence shown here is derived from an EMBL/GenBank/DDBJ whole genome shotgun (WGS) entry which is preliminary data.</text>
</comment>
<dbReference type="SFLD" id="SFLDG01129">
    <property type="entry name" value="C1.5:_HAD__Beta-PGM__Phosphata"/>
    <property type="match status" value="1"/>
</dbReference>
<dbReference type="GO" id="GO:0016787">
    <property type="term" value="F:hydrolase activity"/>
    <property type="evidence" value="ECO:0007669"/>
    <property type="project" value="UniProtKB-KW"/>
</dbReference>
<dbReference type="Gene3D" id="1.10.150.240">
    <property type="entry name" value="Putative phosphatase, domain 2"/>
    <property type="match status" value="1"/>
</dbReference>